<keyword evidence="5" id="KW-0963">Cytoplasm</keyword>
<evidence type="ECO:0000256" key="9">
    <source>
        <dbReference type="ARBA" id="ARBA00030757"/>
    </source>
</evidence>
<comment type="similarity">
    <text evidence="2">Belongs to the methyltransferase superfamily. L-isoaspartyl/D-aspartyl protein methyltransferase family.</text>
</comment>
<dbReference type="PANTHER" id="PTHR11579:SF0">
    <property type="entry name" value="PROTEIN-L-ISOASPARTATE(D-ASPARTATE) O-METHYLTRANSFERASE"/>
    <property type="match status" value="1"/>
</dbReference>
<dbReference type="STRING" id="471852.Tcur_4611"/>
<dbReference type="CDD" id="cd02440">
    <property type="entry name" value="AdoMet_MTases"/>
    <property type="match status" value="1"/>
</dbReference>
<dbReference type="EMBL" id="CP001738">
    <property type="protein sequence ID" value="ACZ00133.1"/>
    <property type="molecule type" value="Genomic_DNA"/>
</dbReference>
<proteinExistence type="inferred from homology"/>
<dbReference type="InterPro" id="IPR000682">
    <property type="entry name" value="PCMT"/>
</dbReference>
<keyword evidence="7" id="KW-0808">Transferase</keyword>
<evidence type="ECO:0000256" key="8">
    <source>
        <dbReference type="ARBA" id="ARBA00022691"/>
    </source>
</evidence>
<evidence type="ECO:0000256" key="4">
    <source>
        <dbReference type="ARBA" id="ARBA00013346"/>
    </source>
</evidence>
<dbReference type="AlphaFoldDB" id="D1A634"/>
<name>D1A634_THECD</name>
<evidence type="ECO:0000256" key="10">
    <source>
        <dbReference type="ARBA" id="ARBA00031323"/>
    </source>
</evidence>
<comment type="subcellular location">
    <subcellularLocation>
        <location evidence="1">Cytoplasm</location>
    </subcellularLocation>
</comment>
<dbReference type="GO" id="GO:0032259">
    <property type="term" value="P:methylation"/>
    <property type="evidence" value="ECO:0007669"/>
    <property type="project" value="UniProtKB-KW"/>
</dbReference>
<evidence type="ECO:0000256" key="6">
    <source>
        <dbReference type="ARBA" id="ARBA00022603"/>
    </source>
</evidence>
<dbReference type="Gene3D" id="3.40.50.150">
    <property type="entry name" value="Vaccinia Virus protein VP39"/>
    <property type="match status" value="1"/>
</dbReference>
<dbReference type="GO" id="GO:0004719">
    <property type="term" value="F:protein-L-isoaspartate (D-aspartate) O-methyltransferase activity"/>
    <property type="evidence" value="ECO:0007669"/>
    <property type="project" value="UniProtKB-EC"/>
</dbReference>
<evidence type="ECO:0000313" key="13">
    <source>
        <dbReference type="Proteomes" id="UP000001918"/>
    </source>
</evidence>
<dbReference type="PANTHER" id="PTHR11579">
    <property type="entry name" value="PROTEIN-L-ISOASPARTATE O-METHYLTRANSFERASE"/>
    <property type="match status" value="1"/>
</dbReference>
<sequence length="365" mass="40362">MINALADRVEASEVWREAMHRAPRHRFVPDLVLVHPLDAPPHLVDRASVPEGWLKAVSSPAALVTQLDDGVTDLAMGSGDYTSSCSAPDVVFSFLELLDPYDHYRVLEIGTGTGWTAALLTARLGDGRVVSIEVDEQIAAQAETNLKAAGPHPRLIVGDGANGWPDGAPYDRVHVTCAVRDVPYPWVEQTRPGGIIVLPWSPGIGHGHQVRLHVQRDGTALGRLIGSADYMMLRSQRRTWSWEGDVEEATTRMDPREVVRDSIGADPALAALPPGVRLLEQPSPDNGTYTLWLAHEDGSWATARFIPDADEHIVRQHGPRRLWEEAEEAYFRWQSWGRPGHDRYGITVTPEGQHLWLDDPSRVLA</sequence>
<evidence type="ECO:0000256" key="5">
    <source>
        <dbReference type="ARBA" id="ARBA00022490"/>
    </source>
</evidence>
<gene>
    <name evidence="12" type="ordered locus">Tcur_4611</name>
</gene>
<evidence type="ECO:0000256" key="1">
    <source>
        <dbReference type="ARBA" id="ARBA00004496"/>
    </source>
</evidence>
<evidence type="ECO:0000256" key="3">
    <source>
        <dbReference type="ARBA" id="ARBA00011890"/>
    </source>
</evidence>
<dbReference type="KEGG" id="tcu:Tcur_4611"/>
<keyword evidence="13" id="KW-1185">Reference proteome</keyword>
<dbReference type="InterPro" id="IPR029063">
    <property type="entry name" value="SAM-dependent_MTases_sf"/>
</dbReference>
<dbReference type="EC" id="2.1.1.77" evidence="3"/>
<evidence type="ECO:0000256" key="7">
    <source>
        <dbReference type="ARBA" id="ARBA00022679"/>
    </source>
</evidence>
<dbReference type="eggNOG" id="COG2518">
    <property type="taxonomic scope" value="Bacteria"/>
</dbReference>
<evidence type="ECO:0000256" key="11">
    <source>
        <dbReference type="ARBA" id="ARBA00031350"/>
    </source>
</evidence>
<dbReference type="GO" id="GO:0005737">
    <property type="term" value="C:cytoplasm"/>
    <property type="evidence" value="ECO:0007669"/>
    <property type="project" value="UniProtKB-SubCell"/>
</dbReference>
<protein>
    <recommendedName>
        <fullName evidence="4">Protein-L-isoaspartate O-methyltransferase</fullName>
        <ecNumber evidence="3">2.1.1.77</ecNumber>
    </recommendedName>
    <alternativeName>
        <fullName evidence="11">L-isoaspartyl protein carboxyl methyltransferase</fullName>
    </alternativeName>
    <alternativeName>
        <fullName evidence="9">Protein L-isoaspartyl methyltransferase</fullName>
    </alternativeName>
    <alternativeName>
        <fullName evidence="10">Protein-beta-aspartate methyltransferase</fullName>
    </alternativeName>
</protein>
<dbReference type="HOGENOM" id="CLU_037629_0_1_11"/>
<reference evidence="12 13" key="1">
    <citation type="journal article" date="2011" name="Stand. Genomic Sci.">
        <title>Complete genome sequence of Thermomonospora curvata type strain (B9).</title>
        <authorList>
            <person name="Chertkov O."/>
            <person name="Sikorski J."/>
            <person name="Nolan M."/>
            <person name="Lapidus A."/>
            <person name="Lucas S."/>
            <person name="Del Rio T.G."/>
            <person name="Tice H."/>
            <person name="Cheng J.F."/>
            <person name="Goodwin L."/>
            <person name="Pitluck S."/>
            <person name="Liolios K."/>
            <person name="Ivanova N."/>
            <person name="Mavromatis K."/>
            <person name="Mikhailova N."/>
            <person name="Ovchinnikova G."/>
            <person name="Pati A."/>
            <person name="Chen A."/>
            <person name="Palaniappan K."/>
            <person name="Djao O.D."/>
            <person name="Land M."/>
            <person name="Hauser L."/>
            <person name="Chang Y.J."/>
            <person name="Jeffries C.D."/>
            <person name="Brettin T."/>
            <person name="Han C."/>
            <person name="Detter J.C."/>
            <person name="Rohde M."/>
            <person name="Goker M."/>
            <person name="Woyke T."/>
            <person name="Bristow J."/>
            <person name="Eisen J.A."/>
            <person name="Markowitz V."/>
            <person name="Hugenholtz P."/>
            <person name="Klenk H.P."/>
            <person name="Kyrpides N.C."/>
        </authorList>
    </citation>
    <scope>NUCLEOTIDE SEQUENCE [LARGE SCALE GENOMIC DNA]</scope>
    <source>
        <strain evidence="13">ATCC 19995 / DSM 43183 / JCM 3096 / KCTC 9072 / NBRC 15933 / NCIMB 10081 / Henssen B9</strain>
    </source>
</reference>
<accession>D1A634</accession>
<keyword evidence="8" id="KW-0949">S-adenosyl-L-methionine</keyword>
<evidence type="ECO:0000256" key="2">
    <source>
        <dbReference type="ARBA" id="ARBA00005369"/>
    </source>
</evidence>
<organism evidence="12 13">
    <name type="scientific">Thermomonospora curvata (strain ATCC 19995 / DSM 43183 / JCM 3096 / KCTC 9072 / NBRC 15933 / NCIMB 10081 / Henssen B9)</name>
    <dbReference type="NCBI Taxonomy" id="471852"/>
    <lineage>
        <taxon>Bacteria</taxon>
        <taxon>Bacillati</taxon>
        <taxon>Actinomycetota</taxon>
        <taxon>Actinomycetes</taxon>
        <taxon>Streptosporangiales</taxon>
        <taxon>Thermomonosporaceae</taxon>
        <taxon>Thermomonospora</taxon>
    </lineage>
</organism>
<dbReference type="SUPFAM" id="SSF53335">
    <property type="entry name" value="S-adenosyl-L-methionine-dependent methyltransferases"/>
    <property type="match status" value="1"/>
</dbReference>
<evidence type="ECO:0000313" key="12">
    <source>
        <dbReference type="EMBL" id="ACZ00133.1"/>
    </source>
</evidence>
<dbReference type="Pfam" id="PF01135">
    <property type="entry name" value="PCMT"/>
    <property type="match status" value="1"/>
</dbReference>
<dbReference type="Proteomes" id="UP000001918">
    <property type="component" value="Chromosome"/>
</dbReference>
<keyword evidence="6" id="KW-0489">Methyltransferase</keyword>